<keyword evidence="3" id="KW-0808">Transferase</keyword>
<dbReference type="GO" id="GO:0008483">
    <property type="term" value="F:transaminase activity"/>
    <property type="evidence" value="ECO:0007669"/>
    <property type="project" value="UniProtKB-KW"/>
</dbReference>
<feature type="non-terminal residue" evidence="3">
    <location>
        <position position="177"/>
    </location>
</feature>
<evidence type="ECO:0000313" key="4">
    <source>
        <dbReference type="Proteomes" id="UP000288361"/>
    </source>
</evidence>
<keyword evidence="3" id="KW-0032">Aminotransferase</keyword>
<evidence type="ECO:0000256" key="2">
    <source>
        <dbReference type="ARBA" id="ARBA00037999"/>
    </source>
</evidence>
<dbReference type="PANTHER" id="PTHR30244">
    <property type="entry name" value="TRANSAMINASE"/>
    <property type="match status" value="1"/>
</dbReference>
<gene>
    <name evidence="3" type="ORF">CWI73_10150</name>
</gene>
<dbReference type="Pfam" id="PF01041">
    <property type="entry name" value="DegT_DnrJ_EryC1"/>
    <property type="match status" value="1"/>
</dbReference>
<evidence type="ECO:0000256" key="1">
    <source>
        <dbReference type="ARBA" id="ARBA00022898"/>
    </source>
</evidence>
<keyword evidence="1" id="KW-0663">Pyridoxal phosphate</keyword>
<dbReference type="Proteomes" id="UP000288361">
    <property type="component" value="Unassembled WGS sequence"/>
</dbReference>
<protein>
    <submittedName>
        <fullName evidence="3">Aminotransferase DegT</fullName>
    </submittedName>
</protein>
<dbReference type="Gene3D" id="3.40.640.10">
    <property type="entry name" value="Type I PLP-dependent aspartate aminotransferase-like (Major domain)"/>
    <property type="match status" value="1"/>
</dbReference>
<evidence type="ECO:0000313" key="3">
    <source>
        <dbReference type="EMBL" id="RUO62285.1"/>
    </source>
</evidence>
<dbReference type="EMBL" id="PIQA01000012">
    <property type="protein sequence ID" value="RUO62285.1"/>
    <property type="molecule type" value="Genomic_DNA"/>
</dbReference>
<accession>A0A432YN50</accession>
<proteinExistence type="inferred from homology"/>
<dbReference type="InterPro" id="IPR015421">
    <property type="entry name" value="PyrdxlP-dep_Trfase_major"/>
</dbReference>
<dbReference type="SUPFAM" id="SSF53383">
    <property type="entry name" value="PLP-dependent transferases"/>
    <property type="match status" value="1"/>
</dbReference>
<organism evidence="3 4">
    <name type="scientific">Idiomarina piscisalsi</name>
    <dbReference type="NCBI Taxonomy" id="1096243"/>
    <lineage>
        <taxon>Bacteria</taxon>
        <taxon>Pseudomonadati</taxon>
        <taxon>Pseudomonadota</taxon>
        <taxon>Gammaproteobacteria</taxon>
        <taxon>Alteromonadales</taxon>
        <taxon>Idiomarinaceae</taxon>
        <taxon>Idiomarina</taxon>
    </lineage>
</organism>
<dbReference type="GO" id="GO:0000271">
    <property type="term" value="P:polysaccharide biosynthetic process"/>
    <property type="evidence" value="ECO:0007669"/>
    <property type="project" value="TreeGrafter"/>
</dbReference>
<dbReference type="GO" id="GO:0030170">
    <property type="term" value="F:pyridoxal phosphate binding"/>
    <property type="evidence" value="ECO:0007669"/>
    <property type="project" value="TreeGrafter"/>
</dbReference>
<reference evidence="3 4" key="1">
    <citation type="journal article" date="2011" name="Front. Microbiol.">
        <title>Genomic signatures of strain selection and enhancement in Bacillus atrophaeus var. globigii, a historical biowarfare simulant.</title>
        <authorList>
            <person name="Gibbons H.S."/>
            <person name="Broomall S.M."/>
            <person name="McNew L.A."/>
            <person name="Daligault H."/>
            <person name="Chapman C."/>
            <person name="Bruce D."/>
            <person name="Karavis M."/>
            <person name="Krepps M."/>
            <person name="McGregor P.A."/>
            <person name="Hong C."/>
            <person name="Park K.H."/>
            <person name="Akmal A."/>
            <person name="Feldman A."/>
            <person name="Lin J.S."/>
            <person name="Chang W.E."/>
            <person name="Higgs B.W."/>
            <person name="Demirev P."/>
            <person name="Lindquist J."/>
            <person name="Liem A."/>
            <person name="Fochler E."/>
            <person name="Read T.D."/>
            <person name="Tapia R."/>
            <person name="Johnson S."/>
            <person name="Bishop-Lilly K.A."/>
            <person name="Detter C."/>
            <person name="Han C."/>
            <person name="Sozhamannan S."/>
            <person name="Rosenzweig C.N."/>
            <person name="Skowronski E.W."/>
        </authorList>
    </citation>
    <scope>NUCLEOTIDE SEQUENCE [LARGE SCALE GENOMIC DNA]</scope>
    <source>
        <strain evidence="3 4">TPS4-2</strain>
    </source>
</reference>
<name>A0A432YN50_9GAMM</name>
<dbReference type="InterPro" id="IPR015424">
    <property type="entry name" value="PyrdxlP-dep_Trfase"/>
</dbReference>
<dbReference type="PANTHER" id="PTHR30244:SF9">
    <property type="entry name" value="PROTEIN RV3402C"/>
    <property type="match status" value="1"/>
</dbReference>
<sequence>MIPVTKPHLPDKAKLYSYIDEIYQTERLTNNGPLHDKLKARLESYLGVENLLLVANGTLALQIAFKALNIKSDLRVKSEVITSPFSFVATASSMVWEGLKPVFCDVDKQTWCLDSQLIESHITEHTKAIVPVNIYGNACNHEEIQKVASNNGLKVIYDASHAFGVKFEGKSESPLIC</sequence>
<dbReference type="InterPro" id="IPR000653">
    <property type="entry name" value="DegT/StrS_aminotransferase"/>
</dbReference>
<comment type="caution">
    <text evidence="3">The sequence shown here is derived from an EMBL/GenBank/DDBJ whole genome shotgun (WGS) entry which is preliminary data.</text>
</comment>
<comment type="similarity">
    <text evidence="2">Belongs to the DegT/DnrJ/EryC1 family.</text>
</comment>
<dbReference type="AlphaFoldDB" id="A0A432YN50"/>
<dbReference type="RefSeq" id="WP_198675184.1">
    <property type="nucleotide sequence ID" value="NZ_JBHUMT010000016.1"/>
</dbReference>